<dbReference type="EMBL" id="KZ613785">
    <property type="protein sequence ID" value="PMD62072.1"/>
    <property type="molecule type" value="Genomic_DNA"/>
</dbReference>
<dbReference type="RefSeq" id="XP_024738976.1">
    <property type="nucleotide sequence ID" value="XM_024872190.1"/>
</dbReference>
<keyword evidence="1" id="KW-1133">Transmembrane helix</keyword>
<proteinExistence type="predicted"/>
<keyword evidence="1" id="KW-0472">Membrane</keyword>
<evidence type="ECO:0000313" key="3">
    <source>
        <dbReference type="Proteomes" id="UP000235371"/>
    </source>
</evidence>
<protein>
    <submittedName>
        <fullName evidence="2">Uncharacterized protein</fullName>
    </submittedName>
</protein>
<dbReference type="Proteomes" id="UP000235371">
    <property type="component" value="Unassembled WGS sequence"/>
</dbReference>
<accession>A0A2J6TGC6</accession>
<gene>
    <name evidence="2" type="ORF">K444DRAFT_361865</name>
</gene>
<dbReference type="InParanoid" id="A0A2J6TGC6"/>
<feature type="transmembrane region" description="Helical" evidence="1">
    <location>
        <begin position="65"/>
        <end position="83"/>
    </location>
</feature>
<keyword evidence="3" id="KW-1185">Reference proteome</keyword>
<dbReference type="GeneID" id="36580271"/>
<dbReference type="AlphaFoldDB" id="A0A2J6TGC6"/>
<reference evidence="2 3" key="1">
    <citation type="submission" date="2016-04" db="EMBL/GenBank/DDBJ databases">
        <title>A degradative enzymes factory behind the ericoid mycorrhizal symbiosis.</title>
        <authorList>
            <consortium name="DOE Joint Genome Institute"/>
            <person name="Martino E."/>
            <person name="Morin E."/>
            <person name="Grelet G."/>
            <person name="Kuo A."/>
            <person name="Kohler A."/>
            <person name="Daghino S."/>
            <person name="Barry K."/>
            <person name="Choi C."/>
            <person name="Cichocki N."/>
            <person name="Clum A."/>
            <person name="Copeland A."/>
            <person name="Hainaut M."/>
            <person name="Haridas S."/>
            <person name="Labutti K."/>
            <person name="Lindquist E."/>
            <person name="Lipzen A."/>
            <person name="Khouja H.-R."/>
            <person name="Murat C."/>
            <person name="Ohm R."/>
            <person name="Olson A."/>
            <person name="Spatafora J."/>
            <person name="Veneault-Fourrey C."/>
            <person name="Henrissat B."/>
            <person name="Grigoriev I."/>
            <person name="Martin F."/>
            <person name="Perotto S."/>
        </authorList>
    </citation>
    <scope>NUCLEOTIDE SEQUENCE [LARGE SCALE GENOMIC DNA]</scope>
    <source>
        <strain evidence="2 3">E</strain>
    </source>
</reference>
<sequence length="92" mass="10635">MASISELFHRPAPQYNLGVGGRFGAQPLSIREDHLRELGLCFGDKRGGQYRVPSKDMHLRFWSDWYLYIVMSLLFCMHLHLKANTAVKGVLW</sequence>
<evidence type="ECO:0000313" key="2">
    <source>
        <dbReference type="EMBL" id="PMD62072.1"/>
    </source>
</evidence>
<keyword evidence="1" id="KW-0812">Transmembrane</keyword>
<evidence type="ECO:0000256" key="1">
    <source>
        <dbReference type="SAM" id="Phobius"/>
    </source>
</evidence>
<organism evidence="2 3">
    <name type="scientific">Hyaloscypha bicolor E</name>
    <dbReference type="NCBI Taxonomy" id="1095630"/>
    <lineage>
        <taxon>Eukaryota</taxon>
        <taxon>Fungi</taxon>
        <taxon>Dikarya</taxon>
        <taxon>Ascomycota</taxon>
        <taxon>Pezizomycotina</taxon>
        <taxon>Leotiomycetes</taxon>
        <taxon>Helotiales</taxon>
        <taxon>Hyaloscyphaceae</taxon>
        <taxon>Hyaloscypha</taxon>
        <taxon>Hyaloscypha bicolor</taxon>
    </lineage>
</organism>
<name>A0A2J6TGC6_9HELO</name>